<organism evidence="2 3">
    <name type="scientific">Paralcaligenes ureilyticus</name>
    <dbReference type="NCBI Taxonomy" id="627131"/>
    <lineage>
        <taxon>Bacteria</taxon>
        <taxon>Pseudomonadati</taxon>
        <taxon>Pseudomonadota</taxon>
        <taxon>Betaproteobacteria</taxon>
        <taxon>Burkholderiales</taxon>
        <taxon>Alcaligenaceae</taxon>
        <taxon>Paralcaligenes</taxon>
    </lineage>
</organism>
<evidence type="ECO:0000313" key="3">
    <source>
        <dbReference type="Proteomes" id="UP000295525"/>
    </source>
</evidence>
<name>A0A4V2UY79_9BURK</name>
<evidence type="ECO:0000313" key="2">
    <source>
        <dbReference type="EMBL" id="TCT06388.1"/>
    </source>
</evidence>
<dbReference type="Proteomes" id="UP000295525">
    <property type="component" value="Unassembled WGS sequence"/>
</dbReference>
<accession>A0A4V2UY79</accession>
<keyword evidence="3" id="KW-1185">Reference proteome</keyword>
<gene>
    <name evidence="2" type="ORF">EDC26_108124</name>
</gene>
<dbReference type="RefSeq" id="WP_243700902.1">
    <property type="nucleotide sequence ID" value="NZ_SMAJ01000008.1"/>
</dbReference>
<protein>
    <recommendedName>
        <fullName evidence="4">Secreted protein</fullName>
    </recommendedName>
</protein>
<comment type="caution">
    <text evidence="2">The sequence shown here is derived from an EMBL/GenBank/DDBJ whole genome shotgun (WGS) entry which is preliminary data.</text>
</comment>
<reference evidence="2 3" key="1">
    <citation type="submission" date="2019-03" db="EMBL/GenBank/DDBJ databases">
        <title>Genomic Encyclopedia of Type Strains, Phase IV (KMG-IV): sequencing the most valuable type-strain genomes for metagenomic binning, comparative biology and taxonomic classification.</title>
        <authorList>
            <person name="Goeker M."/>
        </authorList>
    </citation>
    <scope>NUCLEOTIDE SEQUENCE [LARGE SCALE GENOMIC DNA]</scope>
    <source>
        <strain evidence="2 3">DSM 24591</strain>
    </source>
</reference>
<dbReference type="AlphaFoldDB" id="A0A4V2UY79"/>
<feature type="chain" id="PRO_5020827728" description="Secreted protein" evidence="1">
    <location>
        <begin position="32"/>
        <end position="321"/>
    </location>
</feature>
<feature type="signal peptide" evidence="1">
    <location>
        <begin position="1"/>
        <end position="31"/>
    </location>
</feature>
<evidence type="ECO:0008006" key="4">
    <source>
        <dbReference type="Google" id="ProtNLM"/>
    </source>
</evidence>
<sequence>MRSMKNSAFSLLKSLLLCLALCSTPVAPAGAATTTVHSLDQVRGATKSTEGRAVFDQQMNGAPQPDGFGTHLPDGFTKEWLAAQLAPGQDIKRLTLAGAKPWPQQPNKFVAVVCLARSVKQAASELKGVTSSCAGFNDPDHDVWFGVFGRDAGGSPKLVARTEAAVDVPVRWNDTDLEVPQSVGSDASGGNSASGMPESWLRFDLAPYQLHAGDPAFGVRVGWSEGYSGGGASYEALYLFQIDGAKLRVVFAQPMMFTKDLAGDWHKDGTRDHEVSEGSNVLAVLARTSDGFHDLRLRERRGKWSRTFRWSAPEQRYIVVK</sequence>
<keyword evidence="1" id="KW-0732">Signal</keyword>
<proteinExistence type="predicted"/>
<evidence type="ECO:0000256" key="1">
    <source>
        <dbReference type="SAM" id="SignalP"/>
    </source>
</evidence>
<dbReference type="EMBL" id="SMAJ01000008">
    <property type="protein sequence ID" value="TCT06388.1"/>
    <property type="molecule type" value="Genomic_DNA"/>
</dbReference>